<dbReference type="InterPro" id="IPR020449">
    <property type="entry name" value="Tscrpt_reg_AraC-type_HTH"/>
</dbReference>
<evidence type="ECO:0000256" key="9">
    <source>
        <dbReference type="SAM" id="MobiDB-lite"/>
    </source>
</evidence>
<evidence type="ECO:0000256" key="8">
    <source>
        <dbReference type="PROSITE-ProRule" id="PRU00169"/>
    </source>
</evidence>
<evidence type="ECO:0000313" key="12">
    <source>
        <dbReference type="EMBL" id="NGZ74067.1"/>
    </source>
</evidence>
<dbReference type="Pfam" id="PF00072">
    <property type="entry name" value="Response_reg"/>
    <property type="match status" value="1"/>
</dbReference>
<dbReference type="PRINTS" id="PR00032">
    <property type="entry name" value="HTHARAC"/>
</dbReference>
<feature type="domain" description="Response regulatory" evidence="11">
    <location>
        <begin position="3"/>
        <end position="120"/>
    </location>
</feature>
<dbReference type="SUPFAM" id="SSF46689">
    <property type="entry name" value="Homeodomain-like"/>
    <property type="match status" value="2"/>
</dbReference>
<evidence type="ECO:0000259" key="10">
    <source>
        <dbReference type="PROSITE" id="PS01124"/>
    </source>
</evidence>
<feature type="region of interest" description="Disordered" evidence="9">
    <location>
        <begin position="349"/>
        <end position="384"/>
    </location>
</feature>
<dbReference type="SMART" id="SM00342">
    <property type="entry name" value="HTH_ARAC"/>
    <property type="match status" value="1"/>
</dbReference>
<evidence type="ECO:0000256" key="5">
    <source>
        <dbReference type="ARBA" id="ARBA00023015"/>
    </source>
</evidence>
<feature type="domain" description="HTH araC/xylS-type" evidence="10">
    <location>
        <begin position="432"/>
        <end position="531"/>
    </location>
</feature>
<evidence type="ECO:0000256" key="4">
    <source>
        <dbReference type="ARBA" id="ARBA00023012"/>
    </source>
</evidence>
<dbReference type="SMART" id="SM00448">
    <property type="entry name" value="REC"/>
    <property type="match status" value="1"/>
</dbReference>
<dbReference type="PROSITE" id="PS01124">
    <property type="entry name" value="HTH_ARAC_FAMILY_2"/>
    <property type="match status" value="1"/>
</dbReference>
<dbReference type="InterPro" id="IPR001789">
    <property type="entry name" value="Sig_transdc_resp-reg_receiver"/>
</dbReference>
<reference evidence="12 13" key="1">
    <citation type="submission" date="2020-01" db="EMBL/GenBank/DDBJ databases">
        <title>Polyphasic characterisation and genomic insights into a novel alkali tolerant bacterium VR-M41.</title>
        <authorList>
            <person name="Vemuluri V.R."/>
        </authorList>
    </citation>
    <scope>NUCLEOTIDE SEQUENCE [LARGE SCALE GENOMIC DNA]</scope>
    <source>
        <strain evidence="12 13">VR-M41</strain>
    </source>
</reference>
<gene>
    <name evidence="12" type="ORF">GYN08_01980</name>
</gene>
<name>A0ABX0F7S0_9BACL</name>
<dbReference type="RefSeq" id="WP_166271993.1">
    <property type="nucleotide sequence ID" value="NZ_JAAFGS010000001.1"/>
</dbReference>
<comment type="caution">
    <text evidence="12">The sequence shown here is derived from an EMBL/GenBank/DDBJ whole genome shotgun (WGS) entry which is preliminary data.</text>
</comment>
<evidence type="ECO:0000256" key="7">
    <source>
        <dbReference type="ARBA" id="ARBA00023163"/>
    </source>
</evidence>
<dbReference type="PROSITE" id="PS50110">
    <property type="entry name" value="RESPONSE_REGULATORY"/>
    <property type="match status" value="1"/>
</dbReference>
<keyword evidence="7" id="KW-0804">Transcription</keyword>
<accession>A0ABX0F7S0</accession>
<dbReference type="SUPFAM" id="SSF52172">
    <property type="entry name" value="CheY-like"/>
    <property type="match status" value="1"/>
</dbReference>
<evidence type="ECO:0000313" key="13">
    <source>
        <dbReference type="Proteomes" id="UP000800303"/>
    </source>
</evidence>
<evidence type="ECO:0000256" key="3">
    <source>
        <dbReference type="ARBA" id="ARBA00022553"/>
    </source>
</evidence>
<evidence type="ECO:0000256" key="2">
    <source>
        <dbReference type="ARBA" id="ARBA00022490"/>
    </source>
</evidence>
<dbReference type="EMBL" id="JAAFGS010000001">
    <property type="protein sequence ID" value="NGZ74067.1"/>
    <property type="molecule type" value="Genomic_DNA"/>
</dbReference>
<keyword evidence="2" id="KW-0963">Cytoplasm</keyword>
<evidence type="ECO:0000256" key="1">
    <source>
        <dbReference type="ARBA" id="ARBA00004496"/>
    </source>
</evidence>
<dbReference type="InterPro" id="IPR011006">
    <property type="entry name" value="CheY-like_superfamily"/>
</dbReference>
<dbReference type="Gene3D" id="1.10.10.60">
    <property type="entry name" value="Homeodomain-like"/>
    <property type="match status" value="2"/>
</dbReference>
<dbReference type="Gene3D" id="3.40.50.2300">
    <property type="match status" value="1"/>
</dbReference>
<dbReference type="InterPro" id="IPR051552">
    <property type="entry name" value="HptR"/>
</dbReference>
<dbReference type="InterPro" id="IPR018060">
    <property type="entry name" value="HTH_AraC"/>
</dbReference>
<feature type="modified residue" description="4-aspartylphosphate" evidence="8">
    <location>
        <position position="55"/>
    </location>
</feature>
<dbReference type="CDD" id="cd17536">
    <property type="entry name" value="REC_YesN-like"/>
    <property type="match status" value="1"/>
</dbReference>
<keyword evidence="13" id="KW-1185">Reference proteome</keyword>
<dbReference type="InterPro" id="IPR009057">
    <property type="entry name" value="Homeodomain-like_sf"/>
</dbReference>
<keyword evidence="5" id="KW-0805">Transcription regulation</keyword>
<organism evidence="12 13">
    <name type="scientific">Saccharibacillus alkalitolerans</name>
    <dbReference type="NCBI Taxonomy" id="2705290"/>
    <lineage>
        <taxon>Bacteria</taxon>
        <taxon>Bacillati</taxon>
        <taxon>Bacillota</taxon>
        <taxon>Bacilli</taxon>
        <taxon>Bacillales</taxon>
        <taxon>Paenibacillaceae</taxon>
        <taxon>Saccharibacillus</taxon>
    </lineage>
</organism>
<dbReference type="InterPro" id="IPR018062">
    <property type="entry name" value="HTH_AraC-typ_CS"/>
</dbReference>
<dbReference type="Proteomes" id="UP000800303">
    <property type="component" value="Unassembled WGS sequence"/>
</dbReference>
<sequence>MYNAIIAEDSKPILRNIRMLIESSGQPVKVTAVASNGLEALELLKTEQADILLTDIRMPKLDGLELIERGKRINPRLQAVLISGYSDFEYARRALNLQAFDYLLKPVEQSQLTDVLKRLLRQLQEQERSDRRMLEGVVAPEHLADLPLDAELLSGEKSLLLLRRRPFSPPPEAGGWTPSAVQAALAPACGAFGCRVLPAAHPEGLLALADARESAAHGSPEAWADAARGALERRGLHAAALACPQPVELRDLAGAYGRLERAMRERLTVSGSLEAFAGEPEDGAPRCGEAEKLAAQAQLADLLAQRQKEKFLLLLRQRLPLWLAGGARLAELERLLRFLADEFGTAASAPERGASEATPPGGHAEAAEAAKTEPEQASAAGEDSAGGFDAVLREWLAAGSTEDFAEALQSWCAAGFDGLQEPSRRGGEELFGQLDRYLRQNLSAQISVTDAGQQFHVSPSYISRIVKRYTGSTFVHYYMELKIGEARRLLASGPEVRVKDVADVLGFGDPHYFSKVFKEYAGCSPSEYKESSAG</sequence>
<dbReference type="PANTHER" id="PTHR42713:SF3">
    <property type="entry name" value="TRANSCRIPTIONAL REGULATORY PROTEIN HPTR"/>
    <property type="match status" value="1"/>
</dbReference>
<comment type="subcellular location">
    <subcellularLocation>
        <location evidence="1">Cytoplasm</location>
    </subcellularLocation>
</comment>
<evidence type="ECO:0000259" key="11">
    <source>
        <dbReference type="PROSITE" id="PS50110"/>
    </source>
</evidence>
<protein>
    <submittedName>
        <fullName evidence="12">Response regulator</fullName>
    </submittedName>
</protein>
<dbReference type="PANTHER" id="PTHR42713">
    <property type="entry name" value="HISTIDINE KINASE-RELATED"/>
    <property type="match status" value="1"/>
</dbReference>
<keyword evidence="4" id="KW-0902">Two-component regulatory system</keyword>
<evidence type="ECO:0000256" key="6">
    <source>
        <dbReference type="ARBA" id="ARBA00023125"/>
    </source>
</evidence>
<keyword evidence="3 8" id="KW-0597">Phosphoprotein</keyword>
<dbReference type="Pfam" id="PF12833">
    <property type="entry name" value="HTH_18"/>
    <property type="match status" value="1"/>
</dbReference>
<feature type="compositionally biased region" description="Basic and acidic residues" evidence="9">
    <location>
        <begin position="365"/>
        <end position="374"/>
    </location>
</feature>
<dbReference type="PROSITE" id="PS00041">
    <property type="entry name" value="HTH_ARAC_FAMILY_1"/>
    <property type="match status" value="1"/>
</dbReference>
<keyword evidence="6" id="KW-0238">DNA-binding</keyword>
<proteinExistence type="predicted"/>